<feature type="transmembrane region" description="Helical" evidence="1">
    <location>
        <begin position="49"/>
        <end position="71"/>
    </location>
</feature>
<protein>
    <recommendedName>
        <fullName evidence="4">DUF485 domain-containing protein</fullName>
    </recommendedName>
</protein>
<accession>A0A150MC24</accession>
<proteinExistence type="predicted"/>
<feature type="transmembrane region" description="Helical" evidence="1">
    <location>
        <begin position="16"/>
        <end position="37"/>
    </location>
</feature>
<reference evidence="2 3" key="1">
    <citation type="submission" date="2016-01" db="EMBL/GenBank/DDBJ databases">
        <title>Draft Genome Sequences of Seven Thermophilic Sporeformers Isolated from Foods.</title>
        <authorList>
            <person name="Berendsen E.M."/>
            <person name="Wells-Bennik M.H."/>
            <person name="Krawcyk A.O."/>
            <person name="De Jong A."/>
            <person name="Holsappel S."/>
            <person name="Eijlander R.T."/>
            <person name="Kuipers O.P."/>
        </authorList>
    </citation>
    <scope>NUCLEOTIDE SEQUENCE [LARGE SCALE GENOMIC DNA]</scope>
    <source>
        <strain evidence="2 3">B4135</strain>
    </source>
</reference>
<organism evidence="2 3">
    <name type="scientific">Caldibacillus debilis</name>
    <dbReference type="NCBI Taxonomy" id="301148"/>
    <lineage>
        <taxon>Bacteria</taxon>
        <taxon>Bacillati</taxon>
        <taxon>Bacillota</taxon>
        <taxon>Bacilli</taxon>
        <taxon>Bacillales</taxon>
        <taxon>Bacillaceae</taxon>
        <taxon>Caldibacillus</taxon>
    </lineage>
</organism>
<dbReference type="Proteomes" id="UP000075683">
    <property type="component" value="Unassembled WGS sequence"/>
</dbReference>
<keyword evidence="1" id="KW-0472">Membrane</keyword>
<dbReference type="AlphaFoldDB" id="A0A150MC24"/>
<dbReference type="InterPro" id="IPR007436">
    <property type="entry name" value="DUF485"/>
</dbReference>
<comment type="caution">
    <text evidence="2">The sequence shown here is derived from an EMBL/GenBank/DDBJ whole genome shotgun (WGS) entry which is preliminary data.</text>
</comment>
<dbReference type="EMBL" id="LQYT01000016">
    <property type="protein sequence ID" value="KYD21981.1"/>
    <property type="molecule type" value="Genomic_DNA"/>
</dbReference>
<evidence type="ECO:0000313" key="3">
    <source>
        <dbReference type="Proteomes" id="UP000075683"/>
    </source>
</evidence>
<evidence type="ECO:0008006" key="4">
    <source>
        <dbReference type="Google" id="ProtNLM"/>
    </source>
</evidence>
<sequence>MEKQVLAIIRKKNRRAGILLTIALSLYFLIPLSLMFITDVVNRPSFFYGIPWAWLLAFLQIPLTWFFCGVYHAQAKSLEEKLEGMEKEGGP</sequence>
<keyword evidence="1" id="KW-0812">Transmembrane</keyword>
<evidence type="ECO:0000256" key="1">
    <source>
        <dbReference type="SAM" id="Phobius"/>
    </source>
</evidence>
<dbReference type="RefSeq" id="WP_061568230.1">
    <property type="nucleotide sequence ID" value="NZ_LQYT01000016.1"/>
</dbReference>
<dbReference type="STRING" id="301148.B4135_1607"/>
<evidence type="ECO:0000313" key="2">
    <source>
        <dbReference type="EMBL" id="KYD21981.1"/>
    </source>
</evidence>
<gene>
    <name evidence="2" type="ORF">B4135_1607</name>
</gene>
<dbReference type="OrthoDB" id="2886991at2"/>
<keyword evidence="1" id="KW-1133">Transmembrane helix</keyword>
<name>A0A150MC24_9BACI</name>
<dbReference type="Pfam" id="PF04341">
    <property type="entry name" value="DUF485"/>
    <property type="match status" value="1"/>
</dbReference>